<reference evidence="3 4" key="1">
    <citation type="journal article" date="2018" name="Sci. Rep.">
        <title>Comparative analysis of the Pocillopora damicornis genome highlights role of immune system in coral evolution.</title>
        <authorList>
            <person name="Cunning R."/>
            <person name="Bay R.A."/>
            <person name="Gillette P."/>
            <person name="Baker A.C."/>
            <person name="Traylor-Knowles N."/>
        </authorList>
    </citation>
    <scope>NUCLEOTIDE SEQUENCE [LARGE SCALE GENOMIC DNA]</scope>
    <source>
        <strain evidence="3">RSMAS</strain>
        <tissue evidence="3">Whole animal</tissue>
    </source>
</reference>
<feature type="coiled-coil region" evidence="1">
    <location>
        <begin position="631"/>
        <end position="693"/>
    </location>
</feature>
<comment type="caution">
    <text evidence="3">The sequence shown here is derived from an EMBL/GenBank/DDBJ whole genome shotgun (WGS) entry which is preliminary data.</text>
</comment>
<name>A0A3M6UE17_POCDA</name>
<sequence length="725" mass="80362">MNDETKCHTPFCPKDCSVVHHDLIKALCIERNRRETSSRFSSKSHVLLRQCVHSYEQNGWDRNSAVPDSLPDLRHPLLYLTCAFGKHRVLETLVKLDFNPAVVTKDGANGLHALVDHFYRVGNMKQCGGFMAIDKRLEVFENVVSILCSRDPNIFSTRENIQGRTPLHMAAESVVCTSRHARVDGRCDPLKRTRYFQRCLEVMLGHILELRSNSLLTDSQVMNTISSQDNEGNTILHILAKSRTLPGWESIQYLLKNFADSEFPQKRNKDSKTAFDILSQFNGFMAKRLFHPNDVEMMMEQDVNGSSSPTNCDPLLSLEASGLTRITTSPSFTNDITVQAVWSKAPQAAGSPSKGMQKVTPVRSLESVVLSLRNTAKSSASPAGKSHTGSPSSPTQNELSVLSPNPFLVNEKSKDPVGLELGSDFGEENSSGFVDNETISPGSGEVPSQISGNAVEDFPARRFSGDEPYPVFLPNFSQSEVECSESDIEKQGVRDTFSSCCPPSSHQTNVELENSVGMSPSTPDSWMLSSEREATASSSTSCVASLAGSSQQSPPHKHLDSTTTTKQNGQITADSAEDKRPVGTASSSGDSAFFDFLLTQGSDFNPSMKLQIVELIKGEFGKKMTGFNMEIFKVETEKKNLESEIKNSKLKLQQKEEERRRLFADIEKLQRNIVQATEKHKVLTEKCMKLKEDSEVVKRKISSCEEVEKELFGTPAKMQKFLDSK</sequence>
<feature type="region of interest" description="Disordered" evidence="2">
    <location>
        <begin position="375"/>
        <end position="401"/>
    </location>
</feature>
<keyword evidence="1" id="KW-0175">Coiled coil</keyword>
<dbReference type="Gene3D" id="1.25.40.20">
    <property type="entry name" value="Ankyrin repeat-containing domain"/>
    <property type="match status" value="1"/>
</dbReference>
<evidence type="ECO:0000313" key="4">
    <source>
        <dbReference type="Proteomes" id="UP000275408"/>
    </source>
</evidence>
<gene>
    <name evidence="3" type="ORF">pdam_00008136</name>
</gene>
<feature type="region of interest" description="Disordered" evidence="2">
    <location>
        <begin position="426"/>
        <end position="451"/>
    </location>
</feature>
<evidence type="ECO:0000256" key="2">
    <source>
        <dbReference type="SAM" id="MobiDB-lite"/>
    </source>
</evidence>
<dbReference type="SUPFAM" id="SSF48403">
    <property type="entry name" value="Ankyrin repeat"/>
    <property type="match status" value="1"/>
</dbReference>
<dbReference type="Proteomes" id="UP000275408">
    <property type="component" value="Unassembled WGS sequence"/>
</dbReference>
<evidence type="ECO:0000256" key="1">
    <source>
        <dbReference type="SAM" id="Coils"/>
    </source>
</evidence>
<feature type="compositionally biased region" description="Polar residues" evidence="2">
    <location>
        <begin position="496"/>
        <end position="528"/>
    </location>
</feature>
<protein>
    <submittedName>
        <fullName evidence="3">Uncharacterized protein</fullName>
    </submittedName>
</protein>
<dbReference type="OrthoDB" id="5965819at2759"/>
<evidence type="ECO:0000313" key="3">
    <source>
        <dbReference type="EMBL" id="RMX51668.1"/>
    </source>
</evidence>
<organism evidence="3 4">
    <name type="scientific">Pocillopora damicornis</name>
    <name type="common">Cauliflower coral</name>
    <name type="synonym">Millepora damicornis</name>
    <dbReference type="NCBI Taxonomy" id="46731"/>
    <lineage>
        <taxon>Eukaryota</taxon>
        <taxon>Metazoa</taxon>
        <taxon>Cnidaria</taxon>
        <taxon>Anthozoa</taxon>
        <taxon>Hexacorallia</taxon>
        <taxon>Scleractinia</taxon>
        <taxon>Astrocoeniina</taxon>
        <taxon>Pocilloporidae</taxon>
        <taxon>Pocillopora</taxon>
    </lineage>
</organism>
<dbReference type="AlphaFoldDB" id="A0A3M6UE17"/>
<dbReference type="EMBL" id="RCHS01001724">
    <property type="protein sequence ID" value="RMX51668.1"/>
    <property type="molecule type" value="Genomic_DNA"/>
</dbReference>
<keyword evidence="4" id="KW-1185">Reference proteome</keyword>
<feature type="region of interest" description="Disordered" evidence="2">
    <location>
        <begin position="494"/>
        <end position="587"/>
    </location>
</feature>
<dbReference type="STRING" id="46731.A0A3M6UE17"/>
<feature type="compositionally biased region" description="Low complexity" evidence="2">
    <location>
        <begin position="535"/>
        <end position="550"/>
    </location>
</feature>
<feature type="compositionally biased region" description="Polar residues" evidence="2">
    <location>
        <begin position="561"/>
        <end position="573"/>
    </location>
</feature>
<feature type="compositionally biased region" description="Polar residues" evidence="2">
    <location>
        <begin position="428"/>
        <end position="451"/>
    </location>
</feature>
<dbReference type="InterPro" id="IPR036770">
    <property type="entry name" value="Ankyrin_rpt-contain_sf"/>
</dbReference>
<accession>A0A3M6UE17</accession>
<proteinExistence type="predicted"/>